<dbReference type="Proteomes" id="UP000031599">
    <property type="component" value="Unassembled WGS sequence"/>
</dbReference>
<protein>
    <submittedName>
        <fullName evidence="2">Uncharacterized protein</fullName>
    </submittedName>
</protein>
<evidence type="ECO:0000256" key="1">
    <source>
        <dbReference type="SAM" id="Phobius"/>
    </source>
</evidence>
<dbReference type="EMBL" id="JMCC02000010">
    <property type="protein sequence ID" value="KIG18552.1"/>
    <property type="molecule type" value="Genomic_DNA"/>
</dbReference>
<name>A0A0C2DFW6_9BACT</name>
<organism evidence="2 3">
    <name type="scientific">Enhygromyxa salina</name>
    <dbReference type="NCBI Taxonomy" id="215803"/>
    <lineage>
        <taxon>Bacteria</taxon>
        <taxon>Pseudomonadati</taxon>
        <taxon>Myxococcota</taxon>
        <taxon>Polyangia</taxon>
        <taxon>Nannocystales</taxon>
        <taxon>Nannocystaceae</taxon>
        <taxon>Enhygromyxa</taxon>
    </lineage>
</organism>
<comment type="caution">
    <text evidence="2">The sequence shown here is derived from an EMBL/GenBank/DDBJ whole genome shotgun (WGS) entry which is preliminary data.</text>
</comment>
<keyword evidence="1" id="KW-0472">Membrane</keyword>
<reference evidence="2 3" key="1">
    <citation type="submission" date="2014-12" db="EMBL/GenBank/DDBJ databases">
        <title>Genome assembly of Enhygromyxa salina DSM 15201.</title>
        <authorList>
            <person name="Sharma G."/>
            <person name="Subramanian S."/>
        </authorList>
    </citation>
    <scope>NUCLEOTIDE SEQUENCE [LARGE SCALE GENOMIC DNA]</scope>
    <source>
        <strain evidence="2 3">DSM 15201</strain>
    </source>
</reference>
<dbReference type="AlphaFoldDB" id="A0A0C2DFW6"/>
<gene>
    <name evidence="2" type="ORF">DB30_00237</name>
</gene>
<sequence length="318" mass="34126">MSRPSKLRRAIEREMVDGLRAGRRRVLVERLRGNESERRGWDRAIAALRVLEDRAVSRTEIDQVERWLFDDLATQGVVEAAPAGRGRGWTWLGATLATVATAATLLIWIGGGEGDPQPAITTGDTGELIGRGGLGIARPLGLELVCGTPPRPARDHGCALDELLGFSVRLGDEALDPRAAAALAEAPLHLSVFGIAETGEVRYYLPNPGASELPELAMTKGWTALPTSVRLAVNHGPGRVRVFALASALEPSTADIDRLAASLAEQARASVDDPPWHLRLEADELAPLCSDVDRCASAESEFLLLNPDPARDPARTRP</sequence>
<proteinExistence type="predicted"/>
<feature type="transmembrane region" description="Helical" evidence="1">
    <location>
        <begin position="89"/>
        <end position="109"/>
    </location>
</feature>
<dbReference type="RefSeq" id="WP_052546890.1">
    <property type="nucleotide sequence ID" value="NZ_JMCC02000010.1"/>
</dbReference>
<keyword evidence="1" id="KW-1133">Transmembrane helix</keyword>
<evidence type="ECO:0000313" key="3">
    <source>
        <dbReference type="Proteomes" id="UP000031599"/>
    </source>
</evidence>
<keyword evidence="1" id="KW-0812">Transmembrane</keyword>
<accession>A0A0C2DFW6</accession>
<evidence type="ECO:0000313" key="2">
    <source>
        <dbReference type="EMBL" id="KIG18552.1"/>
    </source>
</evidence>